<dbReference type="FunCoup" id="A0A2S8SWZ5">
    <property type="interactions" value="66"/>
</dbReference>
<dbReference type="Proteomes" id="UP000237684">
    <property type="component" value="Unassembled WGS sequence"/>
</dbReference>
<evidence type="ECO:0000259" key="3">
    <source>
        <dbReference type="PROSITE" id="PS50801"/>
    </source>
</evidence>
<dbReference type="PROSITE" id="PS50801">
    <property type="entry name" value="STAS"/>
    <property type="match status" value="1"/>
</dbReference>
<evidence type="ECO:0000256" key="2">
    <source>
        <dbReference type="RuleBase" id="RU003749"/>
    </source>
</evidence>
<proteinExistence type="inferred from homology"/>
<name>A0A2S8SWZ5_9BACT</name>
<comment type="caution">
    <text evidence="4">The sequence shown here is derived from an EMBL/GenBank/DDBJ whole genome shotgun (WGS) entry which is preliminary data.</text>
</comment>
<feature type="domain" description="STAS" evidence="3">
    <location>
        <begin position="3"/>
        <end position="112"/>
    </location>
</feature>
<evidence type="ECO:0000313" key="5">
    <source>
        <dbReference type="Proteomes" id="UP000237684"/>
    </source>
</evidence>
<dbReference type="OrthoDB" id="5456061at2"/>
<accession>A0A2S8SWZ5</accession>
<reference evidence="4 5" key="1">
    <citation type="journal article" date="2018" name="Syst. Appl. Microbiol.">
        <title>Abditibacterium utsteinense sp. nov., the first cultivated member of candidate phylum FBP, isolated from ice-free Antarctic soil samples.</title>
        <authorList>
            <person name="Tahon G."/>
            <person name="Tytgat B."/>
            <person name="Lebbe L."/>
            <person name="Carlier A."/>
            <person name="Willems A."/>
        </authorList>
    </citation>
    <scope>NUCLEOTIDE SEQUENCE [LARGE SCALE GENOMIC DNA]</scope>
    <source>
        <strain evidence="4 5">LMG 29911</strain>
    </source>
</reference>
<dbReference type="RefSeq" id="WP_105482064.1">
    <property type="nucleotide sequence ID" value="NZ_NIGF01000001.1"/>
</dbReference>
<evidence type="ECO:0000313" key="4">
    <source>
        <dbReference type="EMBL" id="PQV65317.1"/>
    </source>
</evidence>
<dbReference type="InterPro" id="IPR002645">
    <property type="entry name" value="STAS_dom"/>
</dbReference>
<dbReference type="EMBL" id="NIGF01000001">
    <property type="protein sequence ID" value="PQV65317.1"/>
    <property type="molecule type" value="Genomic_DNA"/>
</dbReference>
<dbReference type="Gene3D" id="3.30.750.24">
    <property type="entry name" value="STAS domain"/>
    <property type="match status" value="1"/>
</dbReference>
<dbReference type="SUPFAM" id="SSF52091">
    <property type="entry name" value="SpoIIaa-like"/>
    <property type="match status" value="1"/>
</dbReference>
<dbReference type="CDD" id="cd07043">
    <property type="entry name" value="STAS_anti-anti-sigma_factors"/>
    <property type="match status" value="1"/>
</dbReference>
<gene>
    <name evidence="4" type="ORF">B1R32_10155</name>
</gene>
<dbReference type="InParanoid" id="A0A2S8SWZ5"/>
<dbReference type="InterPro" id="IPR036513">
    <property type="entry name" value="STAS_dom_sf"/>
</dbReference>
<organism evidence="4 5">
    <name type="scientific">Abditibacterium utsteinense</name>
    <dbReference type="NCBI Taxonomy" id="1960156"/>
    <lineage>
        <taxon>Bacteria</taxon>
        <taxon>Pseudomonadati</taxon>
        <taxon>Abditibacteriota</taxon>
        <taxon>Abditibacteriia</taxon>
        <taxon>Abditibacteriales</taxon>
        <taxon>Abditibacteriaceae</taxon>
        <taxon>Abditibacterium</taxon>
    </lineage>
</organism>
<dbReference type="GO" id="GO:0043856">
    <property type="term" value="F:anti-sigma factor antagonist activity"/>
    <property type="evidence" value="ECO:0007669"/>
    <property type="project" value="InterPro"/>
</dbReference>
<dbReference type="AlphaFoldDB" id="A0A2S8SWZ5"/>
<keyword evidence="5" id="KW-1185">Reference proteome</keyword>
<dbReference type="PANTHER" id="PTHR33495">
    <property type="entry name" value="ANTI-SIGMA FACTOR ANTAGONIST TM_1081-RELATED-RELATED"/>
    <property type="match status" value="1"/>
</dbReference>
<dbReference type="NCBIfam" id="TIGR00377">
    <property type="entry name" value="ant_ant_sig"/>
    <property type="match status" value="1"/>
</dbReference>
<dbReference type="Pfam" id="PF01740">
    <property type="entry name" value="STAS"/>
    <property type="match status" value="1"/>
</dbReference>
<evidence type="ECO:0000256" key="1">
    <source>
        <dbReference type="ARBA" id="ARBA00009013"/>
    </source>
</evidence>
<protein>
    <recommendedName>
        <fullName evidence="2">Anti-sigma factor antagonist</fullName>
    </recommendedName>
</protein>
<comment type="similarity">
    <text evidence="1 2">Belongs to the anti-sigma-factor antagonist family.</text>
</comment>
<dbReference type="PANTHER" id="PTHR33495:SF2">
    <property type="entry name" value="ANTI-SIGMA FACTOR ANTAGONIST TM_1081-RELATED"/>
    <property type="match status" value="1"/>
</dbReference>
<dbReference type="InterPro" id="IPR003658">
    <property type="entry name" value="Anti-sigma_ant"/>
</dbReference>
<sequence length="138" mass="14421">MDLRLRVRTLGEATILEVGGEIDLHSSPQLRAALLGLNEAKKSRVVVDLSEVSFVDSTGIGALVGGLKRAREGGNSLVFCGAQARVRRVFEITGLLGAMPIFDSRDAALDALTSRDVASVGSVSGDLVSGDLKDVSRG</sequence>